<keyword evidence="4 7" id="KW-0520">NAD</keyword>
<dbReference type="InterPro" id="IPR022616">
    <property type="entry name" value="Glyco_hydro_4_C"/>
</dbReference>
<protein>
    <submittedName>
        <fullName evidence="9">6-phospho-beta-glucosidase</fullName>
    </submittedName>
</protein>
<dbReference type="SUPFAM" id="SSF56327">
    <property type="entry name" value="LDH C-terminal domain-like"/>
    <property type="match status" value="1"/>
</dbReference>
<dbReference type="Gene3D" id="3.40.50.720">
    <property type="entry name" value="NAD(P)-binding Rossmann-like Domain"/>
    <property type="match status" value="1"/>
</dbReference>
<keyword evidence="6 7" id="KW-0326">Glycosidase</keyword>
<dbReference type="Pfam" id="PF02056">
    <property type="entry name" value="Glyco_hydro_4"/>
    <property type="match status" value="1"/>
</dbReference>
<dbReference type="PANTHER" id="PTHR32092:SF5">
    <property type="entry name" value="6-PHOSPHO-BETA-GLUCOSIDASE"/>
    <property type="match status" value="1"/>
</dbReference>
<evidence type="ECO:0000256" key="4">
    <source>
        <dbReference type="ARBA" id="ARBA00023027"/>
    </source>
</evidence>
<evidence type="ECO:0000256" key="2">
    <source>
        <dbReference type="ARBA" id="ARBA00022723"/>
    </source>
</evidence>
<comment type="caution">
    <text evidence="9">The sequence shown here is derived from an EMBL/GenBank/DDBJ whole genome shotgun (WGS) entry which is preliminary data.</text>
</comment>
<keyword evidence="5" id="KW-0464">Manganese</keyword>
<evidence type="ECO:0000256" key="6">
    <source>
        <dbReference type="ARBA" id="ARBA00023295"/>
    </source>
</evidence>
<dbReference type="SUPFAM" id="SSF51735">
    <property type="entry name" value="NAD(P)-binding Rossmann-fold domains"/>
    <property type="match status" value="1"/>
</dbReference>
<dbReference type="InterPro" id="IPR001088">
    <property type="entry name" value="Glyco_hydro_4"/>
</dbReference>
<reference evidence="10" key="1">
    <citation type="journal article" date="2019" name="Int. J. Syst. Evol. Microbiol.">
        <title>The Global Catalogue of Microorganisms (GCM) 10K type strain sequencing project: providing services to taxonomists for standard genome sequencing and annotation.</title>
        <authorList>
            <consortium name="The Broad Institute Genomics Platform"/>
            <consortium name="The Broad Institute Genome Sequencing Center for Infectious Disease"/>
            <person name="Wu L."/>
            <person name="Ma J."/>
        </authorList>
    </citation>
    <scope>NUCLEOTIDE SEQUENCE [LARGE SCALE GENOMIC DNA]</scope>
    <source>
        <strain evidence="10">JCM 9377</strain>
    </source>
</reference>
<name>A0ABP6Q642_9ACTN</name>
<feature type="domain" description="Glycosyl hydrolase family 4 C-terminal" evidence="8">
    <location>
        <begin position="190"/>
        <end position="393"/>
    </location>
</feature>
<dbReference type="CDD" id="cd05296">
    <property type="entry name" value="GH4_P_beta_glucosidase"/>
    <property type="match status" value="1"/>
</dbReference>
<evidence type="ECO:0000313" key="10">
    <source>
        <dbReference type="Proteomes" id="UP001501237"/>
    </source>
</evidence>
<dbReference type="RefSeq" id="WP_344825304.1">
    <property type="nucleotide sequence ID" value="NZ_BAAAUV010000004.1"/>
</dbReference>
<keyword evidence="2" id="KW-0479">Metal-binding</keyword>
<comment type="cofactor">
    <cofactor evidence="7">
        <name>NAD(+)</name>
        <dbReference type="ChEBI" id="CHEBI:57540"/>
    </cofactor>
    <text evidence="7">Binds 1 NAD(+) per subunit.</text>
</comment>
<dbReference type="Proteomes" id="UP001501237">
    <property type="component" value="Unassembled WGS sequence"/>
</dbReference>
<dbReference type="PANTHER" id="PTHR32092">
    <property type="entry name" value="6-PHOSPHO-BETA-GLUCOSIDASE-RELATED"/>
    <property type="match status" value="1"/>
</dbReference>
<dbReference type="EMBL" id="BAAAUV010000004">
    <property type="protein sequence ID" value="GAA3205492.1"/>
    <property type="molecule type" value="Genomic_DNA"/>
</dbReference>
<dbReference type="InterPro" id="IPR036291">
    <property type="entry name" value="NAD(P)-bd_dom_sf"/>
</dbReference>
<evidence type="ECO:0000259" key="8">
    <source>
        <dbReference type="Pfam" id="PF11975"/>
    </source>
</evidence>
<dbReference type="Pfam" id="PF11975">
    <property type="entry name" value="Glyco_hydro_4C"/>
    <property type="match status" value="1"/>
</dbReference>
<gene>
    <name evidence="9" type="ORF">GCM10010468_20520</name>
</gene>
<evidence type="ECO:0000256" key="7">
    <source>
        <dbReference type="RuleBase" id="RU361152"/>
    </source>
</evidence>
<dbReference type="Gene3D" id="3.90.110.10">
    <property type="entry name" value="Lactate dehydrogenase/glycoside hydrolase, family 4, C-terminal"/>
    <property type="match status" value="1"/>
</dbReference>
<evidence type="ECO:0000256" key="5">
    <source>
        <dbReference type="ARBA" id="ARBA00023211"/>
    </source>
</evidence>
<evidence type="ECO:0000256" key="3">
    <source>
        <dbReference type="ARBA" id="ARBA00022801"/>
    </source>
</evidence>
<dbReference type="InterPro" id="IPR015955">
    <property type="entry name" value="Lactate_DH/Glyco_Ohase_4_C"/>
</dbReference>
<sequence>MKLVVIGGGSTYTPELIDGFARLRDTLPLSEVALVDPAADRLELVGGVARRMFTRAGHPGLVTTTTSLEEAVPGADAVLIQLRVGGQAARNVDETFPLACGCVGQETTGAGGLAKALRTVPVVLELAERVRALSPEAWLVDFTNPVGIVTRALQRAGHRAVGLCNVAIGFQRRFAANLGVDHARVRLDHVGLNHLTWERAVYLDGVDVLPSLLDRHGDEIAADVGLPAALLRRLGVIPSYYLRYFYAHDLVVREQLASPPRAQEVAAIERKLLEIYADSTVDTKPELLEQRGGAFYSEAAVDLVASLLGDRGDTQIVNVRNDGTLPFLADDAVIEVPARVTATGAAPLPVAPLHPLMAGLVAHVAAYEDLALEAALHGGFERVATALLAHPLVGQADVADRLAGDLIAADRDHLSWA</sequence>
<proteinExistence type="inferred from homology"/>
<accession>A0ABP6Q642</accession>
<keyword evidence="3 7" id="KW-0378">Hydrolase</keyword>
<comment type="similarity">
    <text evidence="1 7">Belongs to the glycosyl hydrolase 4 family.</text>
</comment>
<evidence type="ECO:0000256" key="1">
    <source>
        <dbReference type="ARBA" id="ARBA00010141"/>
    </source>
</evidence>
<keyword evidence="10" id="KW-1185">Reference proteome</keyword>
<evidence type="ECO:0000313" key="9">
    <source>
        <dbReference type="EMBL" id="GAA3205492.1"/>
    </source>
</evidence>
<dbReference type="PRINTS" id="PR00732">
    <property type="entry name" value="GLHYDRLASE4"/>
</dbReference>
<organism evidence="9 10">
    <name type="scientific">Actinocorallia longicatena</name>
    <dbReference type="NCBI Taxonomy" id="111803"/>
    <lineage>
        <taxon>Bacteria</taxon>
        <taxon>Bacillati</taxon>
        <taxon>Actinomycetota</taxon>
        <taxon>Actinomycetes</taxon>
        <taxon>Streptosporangiales</taxon>
        <taxon>Thermomonosporaceae</taxon>
        <taxon>Actinocorallia</taxon>
    </lineage>
</organism>